<keyword evidence="2" id="KW-1185">Reference proteome</keyword>
<reference evidence="1" key="1">
    <citation type="submission" date="2024-12" db="EMBL/GenBank/DDBJ databases">
        <authorList>
            <person name="Wu N."/>
        </authorList>
    </citation>
    <scope>NUCLEOTIDE SEQUENCE</scope>
    <source>
        <strain evidence="1">P15</strain>
    </source>
</reference>
<evidence type="ECO:0000313" key="2">
    <source>
        <dbReference type="Proteomes" id="UP001631969"/>
    </source>
</evidence>
<proteinExistence type="predicted"/>
<protein>
    <submittedName>
        <fullName evidence="1">MGDG synthase family glycosyltransferase</fullName>
    </submittedName>
</protein>
<evidence type="ECO:0000313" key="1">
    <source>
        <dbReference type="EMBL" id="MFM9328799.1"/>
    </source>
</evidence>
<name>A0ACC7NZL0_9BACL</name>
<comment type="caution">
    <text evidence="1">The sequence shown here is derived from an EMBL/GenBank/DDBJ whole genome shotgun (WGS) entry which is preliminary data.</text>
</comment>
<sequence>MRYSADRTPSILVLTGNLGDGHRQAAHAIAEAAKVLYPGARIRVVDVMDGTHPLLHRLAQWSYMIWITKLPWLYGFLFRRTQRDSLLSRCLNRLPLCSSRRLIRLVEEMKPTAVVSTFPSASAAVARLKAVGRIKAVTATVMTDHTSHSYWLHPATDRYIVGSEHVRRLLQDWPIPDRKIAVTGIPIRPAFRAVYDREAIRRSLGLSPELPTVMIMGGGGGLIGGDWARLLQDPGLLPLPLQVIIVCGRNVKLQAKLARELADYPHPVRLTGYVDNIPELMAASDLLVTKPGGLTSSEALASGLPMLLYKPLPGQEHDNAAYLTGIGAAVQAKGPGEFTAQLARLLTEPAQLAQMKSCARLYSRADSAEGAVREVLDAAASVSPENVPVGKRIFAAKA</sequence>
<dbReference type="EMBL" id="JBJURJ010000006">
    <property type="protein sequence ID" value="MFM9328799.1"/>
    <property type="molecule type" value="Genomic_DNA"/>
</dbReference>
<organism evidence="1 2">
    <name type="scientific">Paenibacillus mesotrionivorans</name>
    <dbReference type="NCBI Taxonomy" id="3160968"/>
    <lineage>
        <taxon>Bacteria</taxon>
        <taxon>Bacillati</taxon>
        <taxon>Bacillota</taxon>
        <taxon>Bacilli</taxon>
        <taxon>Bacillales</taxon>
        <taxon>Paenibacillaceae</taxon>
        <taxon>Paenibacillus</taxon>
    </lineage>
</organism>
<accession>A0ACC7NZL0</accession>
<dbReference type="Proteomes" id="UP001631969">
    <property type="component" value="Unassembled WGS sequence"/>
</dbReference>
<gene>
    <name evidence="1" type="ORF">ACI1P1_10905</name>
</gene>